<dbReference type="Gene3D" id="1.10.8.1080">
    <property type="match status" value="1"/>
</dbReference>
<feature type="active site" evidence="3">
    <location>
        <position position="116"/>
    </location>
</feature>
<comment type="caution">
    <text evidence="5">The sequence shown here is derived from an EMBL/GenBank/DDBJ whole genome shotgun (WGS) entry which is preliminary data.</text>
</comment>
<comment type="function">
    <text evidence="3">Specifically catalyzes the cleavage of the D-lactyl ether substituent of MurNAc 6-phosphate, producing GlcNAc 6-phosphate and D-lactate.</text>
</comment>
<dbReference type="InterPro" id="IPR046348">
    <property type="entry name" value="SIS_dom_sf"/>
</dbReference>
<proteinExistence type="inferred from homology"/>
<dbReference type="InterPro" id="IPR040190">
    <property type="entry name" value="MURQ/GCKR"/>
</dbReference>
<dbReference type="GO" id="GO:0016829">
    <property type="term" value="F:lyase activity"/>
    <property type="evidence" value="ECO:0007669"/>
    <property type="project" value="UniProtKB-KW"/>
</dbReference>
<comment type="miscellaneous">
    <text evidence="3">A lyase-type mechanism (elimination/hydration) is suggested for the cleavage of the lactyl ether bond of MurNAc 6-phosphate, with the formation of an alpha,beta-unsaturated aldehyde intermediate with (E)-stereochemistry, followed by the syn addition of water to give product.</text>
</comment>
<sequence length="309" mass="33105">MKVNLSTLTTEQSNDRSTFIDQLSTMEIIKLMNEEDRTVADSVKEVLPQIEAAIDAIYNSLKNGGRLIYIGAGTSGRIGVLDASECPPTFCTPPEMVQALIAGGEKAILTAVEGAEDGFEVAAEDLKGKNVNHLDVVVGIAASGRTPYVKGGLYYAESMGATTISLACNKDAEISQYAKHKIEVVVGPEILTGSTRLKAATAQKMVLNMLTTTTMIKLGKVYGNLMVDLQASNMKLIERAKSIVTNITGVSYEEAEATLNQTNQRVKPAIVMIRAGVKLETAMDSINQANGFVREAIELAKKRSQNDAG</sequence>
<evidence type="ECO:0000256" key="2">
    <source>
        <dbReference type="ARBA" id="ARBA00023277"/>
    </source>
</evidence>
<dbReference type="NCBIfam" id="NF003915">
    <property type="entry name" value="PRK05441.1"/>
    <property type="match status" value="1"/>
</dbReference>
<dbReference type="PANTHER" id="PTHR10088:SF4">
    <property type="entry name" value="GLUCOKINASE REGULATORY PROTEIN"/>
    <property type="match status" value="1"/>
</dbReference>
<evidence type="ECO:0000256" key="1">
    <source>
        <dbReference type="ARBA" id="ARBA00023239"/>
    </source>
</evidence>
<comment type="subunit">
    <text evidence="3">Homodimer.</text>
</comment>
<dbReference type="PROSITE" id="PS51464">
    <property type="entry name" value="SIS"/>
    <property type="match status" value="1"/>
</dbReference>
<comment type="similarity">
    <text evidence="3">Belongs to the GCKR-like family. MurNAc-6-P etherase subfamily.</text>
</comment>
<dbReference type="Proteomes" id="UP001290455">
    <property type="component" value="Unassembled WGS sequence"/>
</dbReference>
<protein>
    <recommendedName>
        <fullName evidence="3">N-acetylmuramic acid 6-phosphate etherase</fullName>
        <shortName evidence="3">MurNAc-6-P etherase</shortName>
        <ecNumber evidence="3">4.2.1.126</ecNumber>
    </recommendedName>
    <alternativeName>
        <fullName evidence="3">N-acetylmuramic acid 6-phosphate hydrolase</fullName>
    </alternativeName>
    <alternativeName>
        <fullName evidence="3">N-acetylmuramic acid 6-phosphate lyase</fullName>
    </alternativeName>
</protein>
<reference evidence="5 6" key="1">
    <citation type="submission" date="2023-11" db="EMBL/GenBank/DDBJ databases">
        <title>Bacillus jintuensis, isolated from a mudflat on the Beibu Gulf coast.</title>
        <authorList>
            <person name="Li M."/>
        </authorList>
    </citation>
    <scope>NUCLEOTIDE SEQUENCE [LARGE SCALE GENOMIC DNA]</scope>
    <source>
        <strain evidence="5 6">31A1R</strain>
    </source>
</reference>
<dbReference type="Pfam" id="PF22645">
    <property type="entry name" value="GKRP_SIS_N"/>
    <property type="match status" value="1"/>
</dbReference>
<dbReference type="PROSITE" id="PS01272">
    <property type="entry name" value="GCKR"/>
    <property type="match status" value="1"/>
</dbReference>
<dbReference type="InterPro" id="IPR005486">
    <property type="entry name" value="Glucokinase_regulatory_CS"/>
</dbReference>
<comment type="catalytic activity">
    <reaction evidence="3">
        <text>N-acetyl-D-muramate 6-phosphate + H2O = N-acetyl-D-glucosamine 6-phosphate + (R)-lactate</text>
        <dbReference type="Rhea" id="RHEA:26410"/>
        <dbReference type="ChEBI" id="CHEBI:15377"/>
        <dbReference type="ChEBI" id="CHEBI:16004"/>
        <dbReference type="ChEBI" id="CHEBI:57513"/>
        <dbReference type="ChEBI" id="CHEBI:58722"/>
        <dbReference type="EC" id="4.2.1.126"/>
    </reaction>
</comment>
<dbReference type="Gene3D" id="3.40.50.10490">
    <property type="entry name" value="Glucose-6-phosphate isomerase like protein, domain 1"/>
    <property type="match status" value="1"/>
</dbReference>
<dbReference type="EC" id="4.2.1.126" evidence="3"/>
<dbReference type="SUPFAM" id="SSF53697">
    <property type="entry name" value="SIS domain"/>
    <property type="match status" value="1"/>
</dbReference>
<organism evidence="5 6">
    <name type="scientific">Robertmurraya mangrovi</name>
    <dbReference type="NCBI Taxonomy" id="3098077"/>
    <lineage>
        <taxon>Bacteria</taxon>
        <taxon>Bacillati</taxon>
        <taxon>Bacillota</taxon>
        <taxon>Bacilli</taxon>
        <taxon>Bacillales</taxon>
        <taxon>Bacillaceae</taxon>
        <taxon>Robertmurraya</taxon>
    </lineage>
</organism>
<evidence type="ECO:0000313" key="6">
    <source>
        <dbReference type="Proteomes" id="UP001290455"/>
    </source>
</evidence>
<keyword evidence="1 3" id="KW-0456">Lyase</keyword>
<dbReference type="PANTHER" id="PTHR10088">
    <property type="entry name" value="GLUCOKINASE REGULATORY PROTEIN"/>
    <property type="match status" value="1"/>
</dbReference>
<dbReference type="InterPro" id="IPR001347">
    <property type="entry name" value="SIS_dom"/>
</dbReference>
<dbReference type="NCBIfam" id="NF009222">
    <property type="entry name" value="PRK12570.1"/>
    <property type="match status" value="1"/>
</dbReference>
<dbReference type="InterPro" id="IPR005488">
    <property type="entry name" value="Etherase_MurQ"/>
</dbReference>
<evidence type="ECO:0000259" key="4">
    <source>
        <dbReference type="PROSITE" id="PS51464"/>
    </source>
</evidence>
<dbReference type="HAMAP" id="MF_00068">
    <property type="entry name" value="MurQ"/>
    <property type="match status" value="1"/>
</dbReference>
<feature type="active site" description="Proton donor" evidence="3">
    <location>
        <position position="85"/>
    </location>
</feature>
<dbReference type="CDD" id="cd05007">
    <property type="entry name" value="SIS_Etherase"/>
    <property type="match status" value="1"/>
</dbReference>
<dbReference type="Pfam" id="PF20741">
    <property type="entry name" value="GKRP-like_C"/>
    <property type="match status" value="1"/>
</dbReference>
<comment type="pathway">
    <text evidence="3">Amino-sugar metabolism; N-acetylmuramate degradation.</text>
</comment>
<keyword evidence="6" id="KW-1185">Reference proteome</keyword>
<feature type="domain" description="SIS" evidence="4">
    <location>
        <begin position="57"/>
        <end position="220"/>
    </location>
</feature>
<dbReference type="NCBIfam" id="TIGR00274">
    <property type="entry name" value="N-acetylmuramic acid 6-phosphate etherase"/>
    <property type="match status" value="1"/>
</dbReference>
<keyword evidence="2 3" id="KW-0119">Carbohydrate metabolism</keyword>
<gene>
    <name evidence="3 5" type="primary">murQ</name>
    <name evidence="5" type="ORF">SM124_18440</name>
</gene>
<evidence type="ECO:0000313" key="5">
    <source>
        <dbReference type="EMBL" id="MDZ5473700.1"/>
    </source>
</evidence>
<dbReference type="RefSeq" id="WP_322447992.1">
    <property type="nucleotide sequence ID" value="NZ_JAXOFX010000015.1"/>
</dbReference>
<dbReference type="EMBL" id="JAXOFX010000015">
    <property type="protein sequence ID" value="MDZ5473700.1"/>
    <property type="molecule type" value="Genomic_DNA"/>
</dbReference>
<name>A0ABU5J2Q7_9BACI</name>
<accession>A0ABU5J2Q7</accession>
<evidence type="ECO:0000256" key="3">
    <source>
        <dbReference type="HAMAP-Rule" id="MF_00068"/>
    </source>
</evidence>